<accession>A0A7C8NHU9</accession>
<dbReference type="Pfam" id="PF00083">
    <property type="entry name" value="Sugar_tr"/>
    <property type="match status" value="1"/>
</dbReference>
<comment type="subcellular location">
    <subcellularLocation>
        <location evidence="1">Membrane</location>
        <topology evidence="1">Multi-pass membrane protein</topology>
    </subcellularLocation>
</comment>
<feature type="transmembrane region" description="Helical" evidence="7">
    <location>
        <begin position="18"/>
        <end position="36"/>
    </location>
</feature>
<evidence type="ECO:0000256" key="3">
    <source>
        <dbReference type="ARBA" id="ARBA00022989"/>
    </source>
</evidence>
<comment type="caution">
    <text evidence="9">The sequence shown here is derived from an EMBL/GenBank/DDBJ whole genome shotgun (WGS) entry which is preliminary data.</text>
</comment>
<evidence type="ECO:0000256" key="5">
    <source>
        <dbReference type="ARBA" id="ARBA00023242"/>
    </source>
</evidence>
<dbReference type="AlphaFoldDB" id="A0A7C8NHU9"/>
<keyword evidence="5" id="KW-0539">Nucleus</keyword>
<evidence type="ECO:0000256" key="4">
    <source>
        <dbReference type="ARBA" id="ARBA00023136"/>
    </source>
</evidence>
<dbReference type="InterPro" id="IPR053175">
    <property type="entry name" value="DHMBA_Reg_Transcription_Factor"/>
</dbReference>
<evidence type="ECO:0000256" key="6">
    <source>
        <dbReference type="SAM" id="MobiDB-lite"/>
    </source>
</evidence>
<evidence type="ECO:0000256" key="1">
    <source>
        <dbReference type="ARBA" id="ARBA00004141"/>
    </source>
</evidence>
<dbReference type="SUPFAM" id="SSF103473">
    <property type="entry name" value="MFS general substrate transporter"/>
    <property type="match status" value="1"/>
</dbReference>
<dbReference type="InterPro" id="IPR036259">
    <property type="entry name" value="MFS_trans_sf"/>
</dbReference>
<keyword evidence="3 7" id="KW-1133">Transmembrane helix</keyword>
<feature type="transmembrane region" description="Helical" evidence="7">
    <location>
        <begin position="207"/>
        <end position="230"/>
    </location>
</feature>
<dbReference type="CDD" id="cd00067">
    <property type="entry name" value="GAL4"/>
    <property type="match status" value="1"/>
</dbReference>
<feature type="domain" description="Major facilitator superfamily (MFS) profile" evidence="8">
    <location>
        <begin position="1"/>
        <end position="362"/>
    </location>
</feature>
<evidence type="ECO:0000256" key="2">
    <source>
        <dbReference type="ARBA" id="ARBA00022692"/>
    </source>
</evidence>
<dbReference type="InterPro" id="IPR001138">
    <property type="entry name" value="Zn2Cys6_DnaBD"/>
</dbReference>
<dbReference type="Gene3D" id="1.20.1250.20">
    <property type="entry name" value="MFS general substrate transporter like domains"/>
    <property type="match status" value="1"/>
</dbReference>
<dbReference type="InterPro" id="IPR020846">
    <property type="entry name" value="MFS_dom"/>
</dbReference>
<sequence>MIGSVCSGLVQDRFGRRLSLFIGSILTATSVAVCYISDVPVSLDGKRGLFLFGKLLQGFAMGHVVSTSQTYISENLPPGLRGLLFALNPLFQLLGQLLGAVVVQALLTTNGPQAYRTCFATQWPFSVIPLLLSVFMPESPPWLIRQLRVEDARQAFHRVGSAGVGNLEQEFQSLVQLVIEEHRRAELESDVRYIQCFQGENLRRTLIVVFASLIPTAFGLPLLASVSYFFPILGMAVSTSLTLLIIGVVLGASSIVWLASGVAGIFSGRIPIWFIAGSMMAIIVIVGVGAWPASVVISVEVSSLQLRAKTLGIYGLASNLVSGSVAIALPYVYNPDSGNFGGQNIFYIRSTLWYFFFGDHFRGPRDEGSKCGGNQSHCDEGQPSCRRCTIAGIECAGYRKDLLIRSENFRVRQRVLRARPVTERNPSRQILASESTTTNSHGPTPLENPLSIQVQSLLQSPASKSSLTSSQSETSVCVPLYTSLPTPLEDTALAFFVDQHVLKSRLNPLGTGHLEFLPDLYTAAANTSCLKSAVLATAYLSLFNHTGLPCLDIMARTVRSCALRTVHAAIQSYESAATDETLVAIMLLSLFDDIDGNRPSILNPHIQGIRHIMRLRASRPLRSERDRSLFAWAFTQIHIYAFTTAEYRCFDPNWFPASIEEDDYGSHFTLLASKISYFCELAQKATPHNSEGLPSTDAATRRDSDLSTILKAINIQLELDSWIKSLPSDWIAREVPNITDYCVREFNFLTTYASQNLACAWALFHSTLIIFYSSLITCCDRILSCDLALVSEEERSRVETTATMAESNIKNLLSRICKSLPFATGDIDGNGVKLTCLKYKPGCGYLLLWPLTIVANCRYSTTSHIALSTMTLLRIGSAMKLANWISERPNTICFPGSRSTFQVSLKPT</sequence>
<organism evidence="9 10">
    <name type="scientific">Orbilia oligospora</name>
    <name type="common">Nematode-trapping fungus</name>
    <name type="synonym">Arthrobotrys oligospora</name>
    <dbReference type="NCBI Taxonomy" id="2813651"/>
    <lineage>
        <taxon>Eukaryota</taxon>
        <taxon>Fungi</taxon>
        <taxon>Dikarya</taxon>
        <taxon>Ascomycota</taxon>
        <taxon>Pezizomycotina</taxon>
        <taxon>Orbiliomycetes</taxon>
        <taxon>Orbiliales</taxon>
        <taxon>Orbiliaceae</taxon>
        <taxon>Orbilia</taxon>
    </lineage>
</organism>
<dbReference type="EMBL" id="WIQW01000001">
    <property type="protein sequence ID" value="KAF3113470.1"/>
    <property type="molecule type" value="Genomic_DNA"/>
</dbReference>
<keyword evidence="2 7" id="KW-0812">Transmembrane</keyword>
<dbReference type="PROSITE" id="PS00217">
    <property type="entry name" value="SUGAR_TRANSPORT_2"/>
    <property type="match status" value="1"/>
</dbReference>
<dbReference type="InterPro" id="IPR005829">
    <property type="entry name" value="Sugar_transporter_CS"/>
</dbReference>
<evidence type="ECO:0000313" key="10">
    <source>
        <dbReference type="Proteomes" id="UP000475325"/>
    </source>
</evidence>
<proteinExistence type="predicted"/>
<dbReference type="PANTHER" id="PTHR38791">
    <property type="entry name" value="ZN(II)2CYS6 TRANSCRIPTION FACTOR (EUROFUNG)-RELATED-RELATED"/>
    <property type="match status" value="1"/>
</dbReference>
<protein>
    <recommendedName>
        <fullName evidence="8">Major facilitator superfamily (MFS) profile domain-containing protein</fullName>
    </recommendedName>
</protein>
<gene>
    <name evidence="9" type="ORF">TWF102_000130</name>
</gene>
<keyword evidence="4 7" id="KW-0472">Membrane</keyword>
<evidence type="ECO:0000256" key="7">
    <source>
        <dbReference type="SAM" id="Phobius"/>
    </source>
</evidence>
<feature type="transmembrane region" description="Helical" evidence="7">
    <location>
        <begin position="311"/>
        <end position="333"/>
    </location>
</feature>
<evidence type="ECO:0000313" key="9">
    <source>
        <dbReference type="EMBL" id="KAF3113470.1"/>
    </source>
</evidence>
<dbReference type="PROSITE" id="PS50850">
    <property type="entry name" value="MFS"/>
    <property type="match status" value="1"/>
</dbReference>
<feature type="transmembrane region" description="Helical" evidence="7">
    <location>
        <begin position="272"/>
        <end position="299"/>
    </location>
</feature>
<dbReference type="GO" id="GO:0008270">
    <property type="term" value="F:zinc ion binding"/>
    <property type="evidence" value="ECO:0007669"/>
    <property type="project" value="InterPro"/>
</dbReference>
<feature type="transmembrane region" description="Helical" evidence="7">
    <location>
        <begin position="242"/>
        <end position="266"/>
    </location>
</feature>
<dbReference type="GO" id="GO:0022857">
    <property type="term" value="F:transmembrane transporter activity"/>
    <property type="evidence" value="ECO:0007669"/>
    <property type="project" value="InterPro"/>
</dbReference>
<dbReference type="Proteomes" id="UP000475325">
    <property type="component" value="Unassembled WGS sequence"/>
</dbReference>
<dbReference type="GO" id="GO:0016020">
    <property type="term" value="C:membrane"/>
    <property type="evidence" value="ECO:0007669"/>
    <property type="project" value="UniProtKB-SubCell"/>
</dbReference>
<evidence type="ECO:0000259" key="8">
    <source>
        <dbReference type="PROSITE" id="PS50850"/>
    </source>
</evidence>
<dbReference type="InterPro" id="IPR005828">
    <property type="entry name" value="MFS_sugar_transport-like"/>
</dbReference>
<name>A0A7C8NHU9_ORBOL</name>
<dbReference type="PANTHER" id="PTHR38791:SF12">
    <property type="entry name" value="TRANSCRIPTION FACTOR DOMAIN-CONTAINING PROTEIN-RELATED"/>
    <property type="match status" value="1"/>
</dbReference>
<feature type="compositionally biased region" description="Polar residues" evidence="6">
    <location>
        <begin position="427"/>
        <end position="442"/>
    </location>
</feature>
<feature type="transmembrane region" description="Helical" evidence="7">
    <location>
        <begin position="85"/>
        <end position="107"/>
    </location>
</feature>
<feature type="region of interest" description="Disordered" evidence="6">
    <location>
        <begin position="420"/>
        <end position="448"/>
    </location>
</feature>
<reference evidence="9 10" key="1">
    <citation type="submission" date="2019-06" db="EMBL/GenBank/DDBJ databases">
        <authorList>
            <person name="Palmer J.M."/>
        </authorList>
    </citation>
    <scope>NUCLEOTIDE SEQUENCE [LARGE SCALE GENOMIC DNA]</scope>
    <source>
        <strain evidence="9 10">TWF102</strain>
    </source>
</reference>
<dbReference type="GO" id="GO:0000981">
    <property type="term" value="F:DNA-binding transcription factor activity, RNA polymerase II-specific"/>
    <property type="evidence" value="ECO:0007669"/>
    <property type="project" value="InterPro"/>
</dbReference>